<evidence type="ECO:0000313" key="3">
    <source>
        <dbReference type="EMBL" id="BBP91044.1"/>
    </source>
</evidence>
<evidence type="ECO:0000256" key="1">
    <source>
        <dbReference type="ARBA" id="ARBA00022801"/>
    </source>
</evidence>
<dbReference type="Proteomes" id="UP000464658">
    <property type="component" value="Chromosome"/>
</dbReference>
<gene>
    <name evidence="3" type="ORF">BsIDN1_46620</name>
</gene>
<dbReference type="InterPro" id="IPR049492">
    <property type="entry name" value="BD-FAE-like_dom"/>
</dbReference>
<accession>A0A5S9MFX7</accession>
<dbReference type="Pfam" id="PF20434">
    <property type="entry name" value="BD-FAE"/>
    <property type="match status" value="1"/>
</dbReference>
<organism evidence="3 4">
    <name type="scientific">Bacillus safensis</name>
    <dbReference type="NCBI Taxonomy" id="561879"/>
    <lineage>
        <taxon>Bacteria</taxon>
        <taxon>Bacillati</taxon>
        <taxon>Bacillota</taxon>
        <taxon>Bacilli</taxon>
        <taxon>Bacillales</taxon>
        <taxon>Bacillaceae</taxon>
        <taxon>Bacillus</taxon>
    </lineage>
</organism>
<protein>
    <recommendedName>
        <fullName evidence="2">BD-FAE-like domain-containing protein</fullName>
    </recommendedName>
</protein>
<reference evidence="3 4" key="1">
    <citation type="submission" date="2019-12" db="EMBL/GenBank/DDBJ databases">
        <title>Full genome sequence of a Bacillus safensis strain isolated from commercially available natto in Indonesia.</title>
        <authorList>
            <person name="Yoshida M."/>
            <person name="Uomi M."/>
            <person name="Waturangi D."/>
            <person name="Ekaputri J.J."/>
            <person name="Setiamarga D.H.E."/>
        </authorList>
    </citation>
    <scope>NUCLEOTIDE SEQUENCE [LARGE SCALE GENOMIC DNA]</scope>
    <source>
        <strain evidence="3 4">IDN1</strain>
    </source>
</reference>
<proteinExistence type="predicted"/>
<dbReference type="EMBL" id="AP021906">
    <property type="protein sequence ID" value="BBP91044.1"/>
    <property type="molecule type" value="Genomic_DNA"/>
</dbReference>
<dbReference type="SUPFAM" id="SSF53474">
    <property type="entry name" value="alpha/beta-Hydrolases"/>
    <property type="match status" value="1"/>
</dbReference>
<dbReference type="InterPro" id="IPR050300">
    <property type="entry name" value="GDXG_lipolytic_enzyme"/>
</dbReference>
<dbReference type="PANTHER" id="PTHR48081:SF33">
    <property type="entry name" value="KYNURENINE FORMAMIDASE"/>
    <property type="match status" value="1"/>
</dbReference>
<evidence type="ECO:0000313" key="4">
    <source>
        <dbReference type="Proteomes" id="UP000464658"/>
    </source>
</evidence>
<feature type="domain" description="BD-FAE-like" evidence="2">
    <location>
        <begin position="1"/>
        <end position="153"/>
    </location>
</feature>
<dbReference type="GO" id="GO:0016787">
    <property type="term" value="F:hydrolase activity"/>
    <property type="evidence" value="ECO:0007669"/>
    <property type="project" value="UniProtKB-KW"/>
</dbReference>
<dbReference type="AlphaFoldDB" id="A0A5S9MFX7"/>
<sequence>MIYLHGGGWTGGDKNRVASKADYFTGQGYAFVSMNYRLHPDANYEQMADDTANAIKWVKDHADEYQIDSSKINVMGHSAGGHLTALVATDSTYLKRVGLSPKAINSIVILDGPLNLNQFIQAIPSYKKKKKFGKQEKNWTKASPVTYMNQIECTACLFGDGLENPEVYRFAEKTKP</sequence>
<name>A0A5S9MFX7_BACIA</name>
<dbReference type="Gene3D" id="3.40.50.1820">
    <property type="entry name" value="alpha/beta hydrolase"/>
    <property type="match status" value="1"/>
</dbReference>
<keyword evidence="1" id="KW-0378">Hydrolase</keyword>
<evidence type="ECO:0000259" key="2">
    <source>
        <dbReference type="Pfam" id="PF20434"/>
    </source>
</evidence>
<dbReference type="InterPro" id="IPR029058">
    <property type="entry name" value="AB_hydrolase_fold"/>
</dbReference>
<dbReference type="PANTHER" id="PTHR48081">
    <property type="entry name" value="AB HYDROLASE SUPERFAMILY PROTEIN C4A8.06C"/>
    <property type="match status" value="1"/>
</dbReference>